<organism evidence="3 4">
    <name type="scientific">Geodermatophilus obscurus</name>
    <dbReference type="NCBI Taxonomy" id="1861"/>
    <lineage>
        <taxon>Bacteria</taxon>
        <taxon>Bacillati</taxon>
        <taxon>Actinomycetota</taxon>
        <taxon>Actinomycetes</taxon>
        <taxon>Geodermatophilales</taxon>
        <taxon>Geodermatophilaceae</taxon>
        <taxon>Geodermatophilus</taxon>
    </lineage>
</organism>
<gene>
    <name evidence="3" type="ORF">SAMN05660359_01070</name>
</gene>
<keyword evidence="4" id="KW-1185">Reference proteome</keyword>
<dbReference type="RefSeq" id="WP_075012439.1">
    <property type="nucleotide sequence ID" value="NZ_FOWE01000002.1"/>
</dbReference>
<protein>
    <submittedName>
        <fullName evidence="3">Uncharacterized protein</fullName>
    </submittedName>
</protein>
<keyword evidence="2" id="KW-0812">Transmembrane</keyword>
<feature type="transmembrane region" description="Helical" evidence="2">
    <location>
        <begin position="41"/>
        <end position="65"/>
    </location>
</feature>
<evidence type="ECO:0000313" key="4">
    <source>
        <dbReference type="Proteomes" id="UP000183642"/>
    </source>
</evidence>
<name>A0A1I5DVB3_9ACTN</name>
<dbReference type="Proteomes" id="UP000183642">
    <property type="component" value="Unassembled WGS sequence"/>
</dbReference>
<reference evidence="4" key="1">
    <citation type="submission" date="2016-10" db="EMBL/GenBank/DDBJ databases">
        <authorList>
            <person name="Varghese N."/>
            <person name="Submissions S."/>
        </authorList>
    </citation>
    <scope>NUCLEOTIDE SEQUENCE [LARGE SCALE GENOMIC DNA]</scope>
    <source>
        <strain evidence="4">DSM 43161</strain>
    </source>
</reference>
<dbReference type="AlphaFoldDB" id="A0A1I5DVB3"/>
<sequence length="75" mass="7702">MTLPAGRPPAAVEEPAPTAGTHEAPPTPTPAGKRGIEDRSWMLFAVVVAFIVLAFAGMIVLTALGGGSTYIPWGD</sequence>
<feature type="region of interest" description="Disordered" evidence="1">
    <location>
        <begin position="1"/>
        <end position="33"/>
    </location>
</feature>
<evidence type="ECO:0000256" key="2">
    <source>
        <dbReference type="SAM" id="Phobius"/>
    </source>
</evidence>
<evidence type="ECO:0000256" key="1">
    <source>
        <dbReference type="SAM" id="MobiDB-lite"/>
    </source>
</evidence>
<keyword evidence="2" id="KW-0472">Membrane</keyword>
<keyword evidence="2" id="KW-1133">Transmembrane helix</keyword>
<dbReference type="EMBL" id="FOWE01000002">
    <property type="protein sequence ID" value="SFO03138.1"/>
    <property type="molecule type" value="Genomic_DNA"/>
</dbReference>
<accession>A0A1I5DVB3</accession>
<evidence type="ECO:0000313" key="3">
    <source>
        <dbReference type="EMBL" id="SFO03138.1"/>
    </source>
</evidence>
<feature type="compositionally biased region" description="Low complexity" evidence="1">
    <location>
        <begin position="1"/>
        <end position="21"/>
    </location>
</feature>
<proteinExistence type="predicted"/>